<keyword evidence="6" id="KW-0732">Signal</keyword>
<keyword evidence="9" id="KW-1185">Reference proteome</keyword>
<dbReference type="Pfam" id="PF00026">
    <property type="entry name" value="Asp"/>
    <property type="match status" value="1"/>
</dbReference>
<evidence type="ECO:0000313" key="8">
    <source>
        <dbReference type="EMBL" id="CAK0827393.1"/>
    </source>
</evidence>
<protein>
    <recommendedName>
        <fullName evidence="7">Peptidase A1 domain-containing protein</fullName>
    </recommendedName>
</protein>
<dbReference type="Proteomes" id="UP001189429">
    <property type="component" value="Unassembled WGS sequence"/>
</dbReference>
<dbReference type="InterPro" id="IPR034164">
    <property type="entry name" value="Pepsin-like_dom"/>
</dbReference>
<evidence type="ECO:0000256" key="1">
    <source>
        <dbReference type="ARBA" id="ARBA00007447"/>
    </source>
</evidence>
<dbReference type="PROSITE" id="PS51257">
    <property type="entry name" value="PROKAR_LIPOPROTEIN"/>
    <property type="match status" value="1"/>
</dbReference>
<dbReference type="PANTHER" id="PTHR47966:SF51">
    <property type="entry name" value="BETA-SITE APP-CLEAVING ENZYME, ISOFORM A-RELATED"/>
    <property type="match status" value="1"/>
</dbReference>
<dbReference type="SUPFAM" id="SSF50630">
    <property type="entry name" value="Acid proteases"/>
    <property type="match status" value="1"/>
</dbReference>
<feature type="signal peptide" evidence="6">
    <location>
        <begin position="1"/>
        <end position="19"/>
    </location>
</feature>
<feature type="region of interest" description="Disordered" evidence="5">
    <location>
        <begin position="423"/>
        <end position="448"/>
    </location>
</feature>
<feature type="domain" description="Peptidase A1" evidence="7">
    <location>
        <begin position="68"/>
        <end position="420"/>
    </location>
</feature>
<organism evidence="8 9">
    <name type="scientific">Prorocentrum cordatum</name>
    <dbReference type="NCBI Taxonomy" id="2364126"/>
    <lineage>
        <taxon>Eukaryota</taxon>
        <taxon>Sar</taxon>
        <taxon>Alveolata</taxon>
        <taxon>Dinophyceae</taxon>
        <taxon>Prorocentrales</taxon>
        <taxon>Prorocentraceae</taxon>
        <taxon>Prorocentrum</taxon>
    </lineage>
</organism>
<feature type="chain" id="PRO_5046613900" description="Peptidase A1 domain-containing protein" evidence="6">
    <location>
        <begin position="20"/>
        <end position="458"/>
    </location>
</feature>
<dbReference type="InterPro" id="IPR021109">
    <property type="entry name" value="Peptidase_aspartic_dom_sf"/>
</dbReference>
<evidence type="ECO:0000259" key="7">
    <source>
        <dbReference type="PROSITE" id="PS51767"/>
    </source>
</evidence>
<comment type="similarity">
    <text evidence="1">Belongs to the peptidase A1 family.</text>
</comment>
<evidence type="ECO:0000256" key="5">
    <source>
        <dbReference type="SAM" id="MobiDB-lite"/>
    </source>
</evidence>
<evidence type="ECO:0000256" key="3">
    <source>
        <dbReference type="ARBA" id="ARBA00022750"/>
    </source>
</evidence>
<reference evidence="8" key="1">
    <citation type="submission" date="2023-10" db="EMBL/GenBank/DDBJ databases">
        <authorList>
            <person name="Chen Y."/>
            <person name="Shah S."/>
            <person name="Dougan E. K."/>
            <person name="Thang M."/>
            <person name="Chan C."/>
        </authorList>
    </citation>
    <scope>NUCLEOTIDE SEQUENCE [LARGE SCALE GENOMIC DNA]</scope>
</reference>
<dbReference type="PROSITE" id="PS51767">
    <property type="entry name" value="PEPTIDASE_A1"/>
    <property type="match status" value="1"/>
</dbReference>
<evidence type="ECO:0000256" key="4">
    <source>
        <dbReference type="ARBA" id="ARBA00022801"/>
    </source>
</evidence>
<sequence length="458" mass="49307">MAVAHRQAAAALLVSICLAASPTGASCLGRREQEPEQRAAAGLVTVPLSKHYVPVTRDNRTVMYKTAYFGTIRVGLPRPQEFTVVFDTGSGHLFVPSSKCQSQSCVGHARYERSLSGSAVDLDHDGAEVDTSAEERDQVAIAYGTGEIVGEFAREVVCIGSRSSENVSPVSAGAHCTSARVILATEMTPEPFQAFHFDGVLGLGLAGLALEPEFSFFGQMTANGMQPRFGVFLSKSDSVPSEISFGGHDASRMSSKLRWAPVSQPELGYWQLKVGRIWVGDQPIGLCEDGGCVAIADTGTSLLGAPRQITEHLHWLLARKVEDIDSRPGGQVDCRTFPGPDIVFELGEVNVTVGAEEYSRPAGLRVITKATNETQFICRASLLPVDELPSLGPKVWILGEPVLSKYYTAYDWAQHRVGFALARHPPQDPESEKQPAAPTHAVIGAPPRELPEPTVVYI</sequence>
<dbReference type="PANTHER" id="PTHR47966">
    <property type="entry name" value="BETA-SITE APP-CLEAVING ENZYME, ISOFORM A-RELATED"/>
    <property type="match status" value="1"/>
</dbReference>
<keyword evidence="3" id="KW-0064">Aspartyl protease</keyword>
<evidence type="ECO:0000313" key="9">
    <source>
        <dbReference type="Proteomes" id="UP001189429"/>
    </source>
</evidence>
<evidence type="ECO:0000256" key="6">
    <source>
        <dbReference type="SAM" id="SignalP"/>
    </source>
</evidence>
<dbReference type="Gene3D" id="2.40.70.10">
    <property type="entry name" value="Acid Proteases"/>
    <property type="match status" value="2"/>
</dbReference>
<dbReference type="InterPro" id="IPR033121">
    <property type="entry name" value="PEPTIDASE_A1"/>
</dbReference>
<dbReference type="InterPro" id="IPR001461">
    <property type="entry name" value="Aspartic_peptidase_A1"/>
</dbReference>
<proteinExistence type="inferred from homology"/>
<name>A0ABN9S6C4_9DINO</name>
<evidence type="ECO:0000256" key="2">
    <source>
        <dbReference type="ARBA" id="ARBA00022670"/>
    </source>
</evidence>
<dbReference type="CDD" id="cd05471">
    <property type="entry name" value="pepsin_like"/>
    <property type="match status" value="1"/>
</dbReference>
<gene>
    <name evidence="8" type="ORF">PCOR1329_LOCUS26948</name>
</gene>
<keyword evidence="4" id="KW-0378">Hydrolase</keyword>
<dbReference type="PRINTS" id="PR00792">
    <property type="entry name" value="PEPSIN"/>
</dbReference>
<dbReference type="EMBL" id="CAUYUJ010009668">
    <property type="protein sequence ID" value="CAK0827393.1"/>
    <property type="molecule type" value="Genomic_DNA"/>
</dbReference>
<comment type="caution">
    <text evidence="8">The sequence shown here is derived from an EMBL/GenBank/DDBJ whole genome shotgun (WGS) entry which is preliminary data.</text>
</comment>
<accession>A0ABN9S6C4</accession>
<keyword evidence="2" id="KW-0645">Protease</keyword>